<evidence type="ECO:0000256" key="3">
    <source>
        <dbReference type="ARBA" id="ARBA00023163"/>
    </source>
</evidence>
<dbReference type="EMBL" id="DRLF01000256">
    <property type="protein sequence ID" value="HEC06644.1"/>
    <property type="molecule type" value="Genomic_DNA"/>
</dbReference>
<dbReference type="InterPro" id="IPR036390">
    <property type="entry name" value="WH_DNA-bd_sf"/>
</dbReference>
<dbReference type="InterPro" id="IPR000595">
    <property type="entry name" value="cNMP-bd_dom"/>
</dbReference>
<dbReference type="Gene3D" id="1.10.10.10">
    <property type="entry name" value="Winged helix-like DNA-binding domain superfamily/Winged helix DNA-binding domain"/>
    <property type="match status" value="1"/>
</dbReference>
<reference evidence="5" key="1">
    <citation type="journal article" date="2020" name="mSystems">
        <title>Genome- and Community-Level Interaction Insights into Carbon Utilization and Element Cycling Functions of Hydrothermarchaeota in Hydrothermal Sediment.</title>
        <authorList>
            <person name="Zhou Z."/>
            <person name="Liu Y."/>
            <person name="Xu W."/>
            <person name="Pan J."/>
            <person name="Luo Z.H."/>
            <person name="Li M."/>
        </authorList>
    </citation>
    <scope>NUCLEOTIDE SEQUENCE [LARGE SCALE GENOMIC DNA]</scope>
    <source>
        <strain evidence="5">HyVt-458</strain>
    </source>
</reference>
<dbReference type="Pfam" id="PF00027">
    <property type="entry name" value="cNMP_binding"/>
    <property type="match status" value="1"/>
</dbReference>
<dbReference type="PROSITE" id="PS51063">
    <property type="entry name" value="HTH_CRP_2"/>
    <property type="match status" value="1"/>
</dbReference>
<evidence type="ECO:0000313" key="5">
    <source>
        <dbReference type="EMBL" id="HEC06644.1"/>
    </source>
</evidence>
<dbReference type="Pfam" id="PF13545">
    <property type="entry name" value="HTH_Crp_2"/>
    <property type="match status" value="1"/>
</dbReference>
<dbReference type="SMART" id="SM00419">
    <property type="entry name" value="HTH_CRP"/>
    <property type="match status" value="1"/>
</dbReference>
<dbReference type="Gene3D" id="2.60.120.10">
    <property type="entry name" value="Jelly Rolls"/>
    <property type="match status" value="1"/>
</dbReference>
<dbReference type="CDD" id="cd00038">
    <property type="entry name" value="CAP_ED"/>
    <property type="match status" value="1"/>
</dbReference>
<feature type="domain" description="HTH crp-type" evidence="4">
    <location>
        <begin position="162"/>
        <end position="235"/>
    </location>
</feature>
<keyword evidence="3" id="KW-0804">Transcription</keyword>
<dbReference type="InterPro" id="IPR012318">
    <property type="entry name" value="HTH_CRP"/>
</dbReference>
<proteinExistence type="predicted"/>
<evidence type="ECO:0000256" key="1">
    <source>
        <dbReference type="ARBA" id="ARBA00023015"/>
    </source>
</evidence>
<dbReference type="GO" id="GO:0003677">
    <property type="term" value="F:DNA binding"/>
    <property type="evidence" value="ECO:0007669"/>
    <property type="project" value="UniProtKB-KW"/>
</dbReference>
<dbReference type="InterPro" id="IPR018490">
    <property type="entry name" value="cNMP-bd_dom_sf"/>
</dbReference>
<dbReference type="AlphaFoldDB" id="A0A831RX43"/>
<dbReference type="SUPFAM" id="SSF51206">
    <property type="entry name" value="cAMP-binding domain-like"/>
    <property type="match status" value="1"/>
</dbReference>
<name>A0A831RX43_9GAMM</name>
<accession>A0A831RX43</accession>
<dbReference type="GO" id="GO:0003700">
    <property type="term" value="F:DNA-binding transcription factor activity"/>
    <property type="evidence" value="ECO:0007669"/>
    <property type="project" value="TreeGrafter"/>
</dbReference>
<dbReference type="FunFam" id="1.10.10.10:FF:000028">
    <property type="entry name" value="Fumarate/nitrate reduction transcriptional regulator Fnr"/>
    <property type="match status" value="1"/>
</dbReference>
<keyword evidence="2" id="KW-0238">DNA-binding</keyword>
<dbReference type="SUPFAM" id="SSF46785">
    <property type="entry name" value="Winged helix' DNA-binding domain"/>
    <property type="match status" value="1"/>
</dbReference>
<evidence type="ECO:0000259" key="4">
    <source>
        <dbReference type="PROSITE" id="PS51063"/>
    </source>
</evidence>
<evidence type="ECO:0000256" key="2">
    <source>
        <dbReference type="ARBA" id="ARBA00023125"/>
    </source>
</evidence>
<gene>
    <name evidence="5" type="ORF">ENJ12_07320</name>
</gene>
<dbReference type="InterPro" id="IPR036388">
    <property type="entry name" value="WH-like_DNA-bd_sf"/>
</dbReference>
<dbReference type="PANTHER" id="PTHR24567:SF75">
    <property type="entry name" value="FUMARATE AND NITRATE REDUCTION REGULATORY PROTEIN"/>
    <property type="match status" value="1"/>
</dbReference>
<keyword evidence="1" id="KW-0805">Transcription regulation</keyword>
<protein>
    <submittedName>
        <fullName evidence="5">Cyclic nucleotide-binding domain-containing protein</fullName>
    </submittedName>
</protein>
<dbReference type="InterPro" id="IPR014710">
    <property type="entry name" value="RmlC-like_jellyroll"/>
</dbReference>
<dbReference type="CDD" id="cd00092">
    <property type="entry name" value="HTH_CRP"/>
    <property type="match status" value="1"/>
</dbReference>
<comment type="caution">
    <text evidence="5">The sequence shown here is derived from an EMBL/GenBank/DDBJ whole genome shotgun (WGS) entry which is preliminary data.</text>
</comment>
<dbReference type="InterPro" id="IPR050397">
    <property type="entry name" value="Env_Response_Regulators"/>
</dbReference>
<dbReference type="PRINTS" id="PR00034">
    <property type="entry name" value="HTHCRP"/>
</dbReference>
<sequence>MPMKPDMQLNTTSAVMCRNCALYQTARVLGLETPDCSSLNRIVLRNHPVSKNEVLYAEGEPFRYLYLIHSGSCVSDATILGHSRVMGFYLPGEIAGIENIGQATCNHTTRALEKGTICQLDFSALDKTLTQSELINVQKYLLGSAAQHARQLQWERSLTGMQTAEQRVAAFLLNIASRLDSHGFHALRFRLPMSREAIADYLGLAMETVIRTLKNLQHQSLISIRAKNIEITDETALNTLLTS</sequence>
<dbReference type="GO" id="GO:0005829">
    <property type="term" value="C:cytosol"/>
    <property type="evidence" value="ECO:0007669"/>
    <property type="project" value="TreeGrafter"/>
</dbReference>
<dbReference type="Proteomes" id="UP000886339">
    <property type="component" value="Unassembled WGS sequence"/>
</dbReference>
<organism evidence="5">
    <name type="scientific">Thiolapillus brandeum</name>
    <dbReference type="NCBI Taxonomy" id="1076588"/>
    <lineage>
        <taxon>Bacteria</taxon>
        <taxon>Pseudomonadati</taxon>
        <taxon>Pseudomonadota</taxon>
        <taxon>Gammaproteobacteria</taxon>
        <taxon>Chromatiales</taxon>
        <taxon>Sedimenticolaceae</taxon>
        <taxon>Thiolapillus</taxon>
    </lineage>
</organism>
<dbReference type="PANTHER" id="PTHR24567">
    <property type="entry name" value="CRP FAMILY TRANSCRIPTIONAL REGULATORY PROTEIN"/>
    <property type="match status" value="1"/>
</dbReference>